<feature type="transmembrane region" description="Helical" evidence="4">
    <location>
        <begin position="204"/>
        <end position="226"/>
    </location>
</feature>
<keyword evidence="4" id="KW-0812">Transmembrane</keyword>
<evidence type="ECO:0000256" key="3">
    <source>
        <dbReference type="PROSITE-ProRule" id="PRU00284"/>
    </source>
</evidence>
<sequence>MTLLANARIGTKLALSSGIALVLTLAVGLSGWLGLRDLAATTDVVMTARLPSSIALLRYQAGTVAIQGALNGLVNPNAGESERAAYYADLDDGARLIAEAREAWEALPHTKKGLEEWKAMDPLWKGWKRDIMVIVGMQRERDSLVADGLGQSPRVSEIDRETRTAVTAARESQRKLSLALQEKVDANGGRMEQDRASAERTARLASWISGLSLVLAALVLALTGWFTARDVSRQIAGMVGESRRLCEAVLAGRLSQRADPTAVGAEFRPVLEGLNATVEAFVAPIQATSDCVDEIAQGRVPPPITAEYRGDFDRTKQNLNALIAVVEQRDRDLRALIAAALEGRLDARADLSRYQGENGALMEGVNRMLDALVAPLRLSADYVDRIARGDLPEPIAEEWRGDFDVLKRNLNTCLGSLRGVAQGMTAMSRAQLEGDLDAAIEAGRFQGVYRELAEGVNANVGMLVRTLLEILEVLSAYAQGDFRPTLRPLPGKQAVVNERLGLLRDNLTRFSGELQALSKAALAGELSHRADASRYRGDWAALVQGLNETLDGLVTPFRAMADYCERISHGEIPPLRTGQVNGEIVAMQQSLNRCITAVSGLVNDSKALSRAAVEGRLAERADLSRHEGAFREALEGVNATLDAVLAPIGEATAVLERLARRDLTARMSGQYGGDHARVQTALNATAQALESALSQVASAVSQVSSAASQIASSSQSVASGASEQASAIEETAASLETVASMARHAADSGREASGLAKGARGAAEEGAAAVEQMQDAMRKIRAAAEGTSQIIRDINEIAFQTNLLALNAAVEAARAGEAGRGFAVVAEEVRSLALRSKEAAQKTEALIHDSVEQAAGGEATAQRVSQRLGGIVGAVVRVSEIVEEITAGSREQAAGVEQVNKAVGEMDRVTQQNAASAEESSSAAAELSSQSEELTAMVATFRLGTGEGARPAARRAALLQENRS</sequence>
<feature type="transmembrane region" description="Helical" evidence="4">
    <location>
        <begin position="13"/>
        <end position="35"/>
    </location>
</feature>
<dbReference type="SMART" id="SM00283">
    <property type="entry name" value="MA"/>
    <property type="match status" value="1"/>
</dbReference>
<gene>
    <name evidence="7" type="primary">mcp34H-7_2</name>
    <name evidence="7" type="ORF">AMPC_21810</name>
</gene>
<dbReference type="PROSITE" id="PS50111">
    <property type="entry name" value="CHEMOTAXIS_TRANSDUC_2"/>
    <property type="match status" value="1"/>
</dbReference>
<evidence type="ECO:0000313" key="7">
    <source>
        <dbReference type="EMBL" id="BDG09068.1"/>
    </source>
</evidence>
<organism evidence="7 8">
    <name type="scientific">Anaeromyxobacter paludicola</name>
    <dbReference type="NCBI Taxonomy" id="2918171"/>
    <lineage>
        <taxon>Bacteria</taxon>
        <taxon>Pseudomonadati</taxon>
        <taxon>Myxococcota</taxon>
        <taxon>Myxococcia</taxon>
        <taxon>Myxococcales</taxon>
        <taxon>Cystobacterineae</taxon>
        <taxon>Anaeromyxobacteraceae</taxon>
        <taxon>Anaeromyxobacter</taxon>
    </lineage>
</organism>
<keyword evidence="4" id="KW-1133">Transmembrane helix</keyword>
<evidence type="ECO:0000256" key="4">
    <source>
        <dbReference type="SAM" id="Phobius"/>
    </source>
</evidence>
<dbReference type="Gene3D" id="1.20.120.1530">
    <property type="match status" value="4"/>
</dbReference>
<name>A0ABM7XB34_9BACT</name>
<accession>A0ABM7XB34</accession>
<feature type="domain" description="HAMP" evidence="6">
    <location>
        <begin position="370"/>
        <end position="422"/>
    </location>
</feature>
<dbReference type="PROSITE" id="PS50885">
    <property type="entry name" value="HAMP"/>
    <property type="match status" value="2"/>
</dbReference>
<dbReference type="InterPro" id="IPR041395">
    <property type="entry name" value="McpB_HAMP_3rd"/>
</dbReference>
<reference evidence="8" key="1">
    <citation type="journal article" date="2022" name="Int. J. Syst. Evol. Microbiol.">
        <title>Anaeromyxobacter oryzae sp. nov., Anaeromyxobacter diazotrophicus sp. nov. and Anaeromyxobacter paludicola sp. nov., isolated from paddy soils.</title>
        <authorList>
            <person name="Itoh H."/>
            <person name="Xu Z."/>
            <person name="Mise K."/>
            <person name="Masuda Y."/>
            <person name="Ushijima N."/>
            <person name="Hayakawa C."/>
            <person name="Shiratori Y."/>
            <person name="Senoo K."/>
        </authorList>
    </citation>
    <scope>NUCLEOTIDE SEQUENCE [LARGE SCALE GENOMIC DNA]</scope>
    <source>
        <strain evidence="8">Red630</strain>
    </source>
</reference>
<dbReference type="PANTHER" id="PTHR43531:SF11">
    <property type="entry name" value="METHYL-ACCEPTING CHEMOTAXIS PROTEIN 3"/>
    <property type="match status" value="1"/>
</dbReference>
<dbReference type="Pfam" id="PF00015">
    <property type="entry name" value="MCPsignal"/>
    <property type="match status" value="1"/>
</dbReference>
<evidence type="ECO:0000313" key="8">
    <source>
        <dbReference type="Proteomes" id="UP001162734"/>
    </source>
</evidence>
<protein>
    <submittedName>
        <fullName evidence="7">Methyl-accepting chemotaxis protein</fullName>
    </submittedName>
</protein>
<dbReference type="InterPro" id="IPR051310">
    <property type="entry name" value="MCP_chemotaxis"/>
</dbReference>
<evidence type="ECO:0000259" key="5">
    <source>
        <dbReference type="PROSITE" id="PS50111"/>
    </source>
</evidence>
<feature type="domain" description="Methyl-accepting transducer" evidence="5">
    <location>
        <begin position="699"/>
        <end position="928"/>
    </location>
</feature>
<dbReference type="Pfam" id="PF18947">
    <property type="entry name" value="HAMP_2"/>
    <property type="match status" value="4"/>
</dbReference>
<dbReference type="RefSeq" id="WP_248340690.1">
    <property type="nucleotide sequence ID" value="NZ_AP025592.1"/>
</dbReference>
<evidence type="ECO:0000256" key="1">
    <source>
        <dbReference type="ARBA" id="ARBA00022500"/>
    </source>
</evidence>
<feature type="domain" description="HAMP" evidence="6">
    <location>
        <begin position="642"/>
        <end position="694"/>
    </location>
</feature>
<evidence type="ECO:0000259" key="6">
    <source>
        <dbReference type="PROSITE" id="PS50885"/>
    </source>
</evidence>
<dbReference type="SMART" id="SM00304">
    <property type="entry name" value="HAMP"/>
    <property type="match status" value="4"/>
</dbReference>
<dbReference type="InterPro" id="IPR004089">
    <property type="entry name" value="MCPsignal_dom"/>
</dbReference>
<keyword evidence="8" id="KW-1185">Reference proteome</keyword>
<keyword evidence="3" id="KW-0807">Transducer</keyword>
<dbReference type="CDD" id="cd11386">
    <property type="entry name" value="MCP_signal"/>
    <property type="match status" value="1"/>
</dbReference>
<dbReference type="EMBL" id="AP025592">
    <property type="protein sequence ID" value="BDG09068.1"/>
    <property type="molecule type" value="Genomic_DNA"/>
</dbReference>
<dbReference type="Proteomes" id="UP001162734">
    <property type="component" value="Chromosome"/>
</dbReference>
<keyword evidence="4" id="KW-0472">Membrane</keyword>
<comment type="similarity">
    <text evidence="2">Belongs to the methyl-accepting chemotaxis (MCP) protein family.</text>
</comment>
<dbReference type="Gene3D" id="1.10.287.950">
    <property type="entry name" value="Methyl-accepting chemotaxis protein"/>
    <property type="match status" value="1"/>
</dbReference>
<evidence type="ECO:0000256" key="2">
    <source>
        <dbReference type="ARBA" id="ARBA00029447"/>
    </source>
</evidence>
<dbReference type="Pfam" id="PF18575">
    <property type="entry name" value="HAMP_N3"/>
    <property type="match status" value="1"/>
</dbReference>
<keyword evidence="1" id="KW-0145">Chemotaxis</keyword>
<proteinExistence type="inferred from homology"/>
<dbReference type="PANTHER" id="PTHR43531">
    <property type="entry name" value="PROTEIN ICFG"/>
    <property type="match status" value="1"/>
</dbReference>
<dbReference type="SUPFAM" id="SSF58104">
    <property type="entry name" value="Methyl-accepting chemotaxis protein (MCP) signaling domain"/>
    <property type="match status" value="1"/>
</dbReference>
<dbReference type="InterPro" id="IPR003660">
    <property type="entry name" value="HAMP_dom"/>
</dbReference>